<keyword evidence="2" id="KW-0645">Protease</keyword>
<evidence type="ECO:0000256" key="4">
    <source>
        <dbReference type="ARBA" id="ARBA00022825"/>
    </source>
</evidence>
<evidence type="ECO:0000256" key="2">
    <source>
        <dbReference type="ARBA" id="ARBA00022670"/>
    </source>
</evidence>
<reference evidence="7 8" key="1">
    <citation type="submission" date="2019-08" db="EMBL/GenBank/DDBJ databases">
        <authorList>
            <person name="Herpell B J."/>
        </authorList>
    </citation>
    <scope>NUCLEOTIDE SEQUENCE [LARGE SCALE GENOMIC DNA]</scope>
    <source>
        <strain evidence="8">Msb3</strain>
    </source>
</reference>
<evidence type="ECO:0000313" key="8">
    <source>
        <dbReference type="Proteomes" id="UP000325811"/>
    </source>
</evidence>
<dbReference type="KEGG" id="pdio:PDMSB3_0437.1"/>
<dbReference type="Proteomes" id="UP000325811">
    <property type="component" value="Chromosome II"/>
</dbReference>
<comment type="caution">
    <text evidence="5">Lacks conserved residue(s) required for the propagation of feature annotation.</text>
</comment>
<dbReference type="Gene3D" id="3.40.50.200">
    <property type="entry name" value="Peptidase S8/S53 domain"/>
    <property type="match status" value="1"/>
</dbReference>
<dbReference type="InterPro" id="IPR007280">
    <property type="entry name" value="Peptidase_C_arc/bac"/>
</dbReference>
<keyword evidence="8" id="KW-1185">Reference proteome</keyword>
<accession>A0A5Q4ZS18</accession>
<dbReference type="InterPro" id="IPR022409">
    <property type="entry name" value="PKD/Chitinase_dom"/>
</dbReference>
<dbReference type="CDD" id="cd00146">
    <property type="entry name" value="PKD"/>
    <property type="match status" value="1"/>
</dbReference>
<proteinExistence type="inferred from homology"/>
<dbReference type="EMBL" id="LR699554">
    <property type="protein sequence ID" value="VVD31740.1"/>
    <property type="molecule type" value="Genomic_DNA"/>
</dbReference>
<dbReference type="InterPro" id="IPR000601">
    <property type="entry name" value="PKD_dom"/>
</dbReference>
<dbReference type="Pfam" id="PF18911">
    <property type="entry name" value="PKD_4"/>
    <property type="match status" value="1"/>
</dbReference>
<dbReference type="SUPFAM" id="SSF49299">
    <property type="entry name" value="PKD domain"/>
    <property type="match status" value="1"/>
</dbReference>
<keyword evidence="3" id="KW-0378">Hydrolase</keyword>
<gene>
    <name evidence="7" type="ORF">PDMSB3_0437</name>
</gene>
<protein>
    <recommendedName>
        <fullName evidence="6">PKD domain-containing protein</fullName>
    </recommendedName>
</protein>
<comment type="similarity">
    <text evidence="5">Belongs to the peptidase S8 family.</text>
</comment>
<dbReference type="Gene3D" id="2.60.120.380">
    <property type="match status" value="1"/>
</dbReference>
<dbReference type="GO" id="GO:0006508">
    <property type="term" value="P:proteolysis"/>
    <property type="evidence" value="ECO:0007669"/>
    <property type="project" value="UniProtKB-KW"/>
</dbReference>
<dbReference type="PROSITE" id="PS00138">
    <property type="entry name" value="SUBTILASE_SER"/>
    <property type="match status" value="1"/>
</dbReference>
<dbReference type="GO" id="GO:0004252">
    <property type="term" value="F:serine-type endopeptidase activity"/>
    <property type="evidence" value="ECO:0007669"/>
    <property type="project" value="InterPro"/>
</dbReference>
<keyword evidence="4" id="KW-0720">Serine protease</keyword>
<dbReference type="PROSITE" id="PS50093">
    <property type="entry name" value="PKD"/>
    <property type="match status" value="1"/>
</dbReference>
<dbReference type="AlphaFoldDB" id="A0A5Q4ZS18"/>
<dbReference type="InterPro" id="IPR013783">
    <property type="entry name" value="Ig-like_fold"/>
</dbReference>
<dbReference type="Pfam" id="PF04151">
    <property type="entry name" value="PPC"/>
    <property type="match status" value="1"/>
</dbReference>
<dbReference type="InterPro" id="IPR023828">
    <property type="entry name" value="Peptidase_S8_Ser-AS"/>
</dbReference>
<comment type="cofactor">
    <cofactor evidence="1">
        <name>Ca(2+)</name>
        <dbReference type="ChEBI" id="CHEBI:29108"/>
    </cofactor>
</comment>
<dbReference type="SUPFAM" id="SSF52743">
    <property type="entry name" value="Subtilisin-like"/>
    <property type="match status" value="1"/>
</dbReference>
<dbReference type="SMART" id="SM00089">
    <property type="entry name" value="PKD"/>
    <property type="match status" value="1"/>
</dbReference>
<dbReference type="Pfam" id="PF00082">
    <property type="entry name" value="Peptidase_S8"/>
    <property type="match status" value="1"/>
</dbReference>
<name>A0A5Q4ZS18_9BURK</name>
<organism evidence="7 8">
    <name type="scientific">Paraburkholderia dioscoreae</name>
    <dbReference type="NCBI Taxonomy" id="2604047"/>
    <lineage>
        <taxon>Bacteria</taxon>
        <taxon>Pseudomonadati</taxon>
        <taxon>Pseudomonadota</taxon>
        <taxon>Betaproteobacteria</taxon>
        <taxon>Burkholderiales</taxon>
        <taxon>Burkholderiaceae</taxon>
        <taxon>Paraburkholderia</taxon>
    </lineage>
</organism>
<evidence type="ECO:0000259" key="6">
    <source>
        <dbReference type="PROSITE" id="PS50093"/>
    </source>
</evidence>
<evidence type="ECO:0000256" key="3">
    <source>
        <dbReference type="ARBA" id="ARBA00022801"/>
    </source>
</evidence>
<sequence length="272" mass="28276">MGSESYAAFSGTSMAAPMVSGVAALIQSVAPKPLSIAETRTLITQHAQPFPKQPDHPLGSGILDATATVAAAKAGQIPATADFKCSQAVAGMLVTCADLSTARGFASIKSWAWNFGSSNSVEVVNTQSVNPTYDYEHPGIYNITLTTTDSTGAVSRVTRPFNVVAPESTDLSFDVNITIAAKANVMKFFKLDVPAGARILRVALSNRSSLESGTMYLRAGSPTTVNAPCVRAFASGSGAQCIMSSPAAGTYYVTVSPNTNLNDGVLYATYTP</sequence>
<evidence type="ECO:0000313" key="7">
    <source>
        <dbReference type="EMBL" id="VVD31740.1"/>
    </source>
</evidence>
<dbReference type="InterPro" id="IPR000209">
    <property type="entry name" value="Peptidase_S8/S53_dom"/>
</dbReference>
<dbReference type="Gene3D" id="2.60.40.10">
    <property type="entry name" value="Immunoglobulins"/>
    <property type="match status" value="1"/>
</dbReference>
<feature type="domain" description="PKD" evidence="6">
    <location>
        <begin position="110"/>
        <end position="170"/>
    </location>
</feature>
<evidence type="ECO:0000256" key="1">
    <source>
        <dbReference type="ARBA" id="ARBA00001913"/>
    </source>
</evidence>
<dbReference type="InterPro" id="IPR036852">
    <property type="entry name" value="Peptidase_S8/S53_dom_sf"/>
</dbReference>
<dbReference type="PROSITE" id="PS51892">
    <property type="entry name" value="SUBTILASE"/>
    <property type="match status" value="1"/>
</dbReference>
<dbReference type="InterPro" id="IPR035986">
    <property type="entry name" value="PKD_dom_sf"/>
</dbReference>
<evidence type="ECO:0000256" key="5">
    <source>
        <dbReference type="PROSITE-ProRule" id="PRU01240"/>
    </source>
</evidence>